<sequence length="1028" mass="114470">MDVAEQKNDSSEPTIRCEQLREYNGDSSTNRTTSSDDIVKDLLNEVRHLEKPFTVEDLTSKKKDKEKKKSKEHKHKKSKKKKKKHRSKRDRSGSRKRSRSRSKSKKKHRKRSRSRSRSNSKSRSKSGTPSRIPTPLKSESEEDETSAVKKEPEVTSTPEKSPSFPEKSSIREISDEDDLPVGADFRTVMKEAKKKINISSKIGSSLDLAALPVAPPLAKPRSSHAFPLSKTSKKDEDDDLPLHYTEKRESDVLNKVIAEKGRGDFIPRNLKVKTAVSDSLATQSQPKTEDIGVDMKPSDKLNLMDVSADETEKDEEFGPSSLPPKFAPTTSSAKATESGPAPEPISDGELEKEIAEEINAAAQPKSTTKSSRLEKIVESSSALISKNVSRETSRRKRRRSPRKRSASPNTDEELRIRARNARSSKVMKRVASPPRPRGRRRDDRERRSKSRRRYSRSKSRSRSYDRYRRRSRSRTRSRSKSHSNDRYRSRRSRSRSSARSRSRSRSSSPSRSRSRSLSRSRSPRSPRRDIGGGARRRTGGGGRNKRGRIDKAKLLAIARKKAQKMQLLGINLGSLDQMQNQPKSVDDFVSYCQQIQRRQDKEDRREKGENVSSDDEPGKSGSGAASPTSFKHPFGVKTTGQGEGIKINIVNATTIPTKTPQERILDNSQLRLVYPVSSGVTHKENTLQERDKWTPVVKTELKTCSLEQKKYVGITSLEAQKYHSSISSVDHLLPPPPAPPILTGLGGLLPPPPPPPKLTAFDTLLPPPPPLPELLVVPPEEEMIIHEPDKIEAKTKDVSKVLAQRASAQLALTTNPNDFEAIRMLKEADDQMAAWAAAKNLPGKFTGSTGLNVLSSNELQPQDPRFNAWVKKDMFKNARPSVGGVGMRLMQKMGWRPGEGLGPDGMGSIEPLVLDVKNDRRGLVAQEDLGSKTVPVPKASGDSVAPKHPVSMVMELCTKRKWPTPTFVSHESGPPNVREFKCTAIVNGVEYTSNVVSRSKKDAKSLACQIVLQSLGLLPRDPLLPVVI</sequence>
<feature type="compositionally biased region" description="Basic and acidic residues" evidence="2">
    <location>
        <begin position="232"/>
        <end position="245"/>
    </location>
</feature>
<feature type="compositionally biased region" description="Polar residues" evidence="2">
    <location>
        <begin position="276"/>
        <end position="286"/>
    </location>
</feature>
<feature type="compositionally biased region" description="Basic and acidic residues" evidence="2">
    <location>
        <begin position="1"/>
        <end position="10"/>
    </location>
</feature>
<dbReference type="InterPro" id="IPR000467">
    <property type="entry name" value="G_patch_dom"/>
</dbReference>
<dbReference type="PANTHER" id="PTHR46528">
    <property type="entry name" value="PROTEIN SON"/>
    <property type="match status" value="1"/>
</dbReference>
<dbReference type="CDD" id="cd19870">
    <property type="entry name" value="DSRM_SON-like"/>
    <property type="match status" value="1"/>
</dbReference>
<feature type="compositionally biased region" description="Basic and acidic residues" evidence="2">
    <location>
        <begin position="37"/>
        <end position="69"/>
    </location>
</feature>
<feature type="domain" description="G-patch" evidence="4">
    <location>
        <begin position="882"/>
        <end position="928"/>
    </location>
</feature>
<feature type="domain" description="DRBM" evidence="3">
    <location>
        <begin position="948"/>
        <end position="1017"/>
    </location>
</feature>
<evidence type="ECO:0000259" key="3">
    <source>
        <dbReference type="PROSITE" id="PS50137"/>
    </source>
</evidence>
<feature type="compositionally biased region" description="Acidic residues" evidence="2">
    <location>
        <begin position="307"/>
        <end position="317"/>
    </location>
</feature>
<evidence type="ECO:0000259" key="4">
    <source>
        <dbReference type="PROSITE" id="PS50174"/>
    </source>
</evidence>
<comment type="caution">
    <text evidence="5">The sequence shown here is derived from an EMBL/GenBank/DDBJ whole genome shotgun (WGS) entry which is preliminary data.</text>
</comment>
<protein>
    <recommendedName>
        <fullName evidence="7">G-patch domain protein</fullName>
    </recommendedName>
</protein>
<feature type="region of interest" description="Disordered" evidence="2">
    <location>
        <begin position="595"/>
        <end position="639"/>
    </location>
</feature>
<gene>
    <name evidence="5" type="primary">Necator_chrI.g903</name>
    <name evidence="5" type="ORF">RB195_004779</name>
</gene>
<accession>A0ABR1BMY7</accession>
<dbReference type="SMART" id="SM00443">
    <property type="entry name" value="G_patch"/>
    <property type="match status" value="1"/>
</dbReference>
<feature type="compositionally biased region" description="Basic residues" evidence="2">
    <location>
        <begin position="534"/>
        <end position="546"/>
    </location>
</feature>
<organism evidence="5 6">
    <name type="scientific">Necator americanus</name>
    <name type="common">Human hookworm</name>
    <dbReference type="NCBI Taxonomy" id="51031"/>
    <lineage>
        <taxon>Eukaryota</taxon>
        <taxon>Metazoa</taxon>
        <taxon>Ecdysozoa</taxon>
        <taxon>Nematoda</taxon>
        <taxon>Chromadorea</taxon>
        <taxon>Rhabditida</taxon>
        <taxon>Rhabditina</taxon>
        <taxon>Rhabditomorpha</taxon>
        <taxon>Strongyloidea</taxon>
        <taxon>Ancylostomatidae</taxon>
        <taxon>Bunostominae</taxon>
        <taxon>Necator</taxon>
    </lineage>
</organism>
<feature type="region of interest" description="Disordered" evidence="2">
    <location>
        <begin position="274"/>
        <end position="548"/>
    </location>
</feature>
<feature type="compositionally biased region" description="Basic residues" evidence="2">
    <location>
        <begin position="393"/>
        <end position="405"/>
    </location>
</feature>
<reference evidence="5 6" key="1">
    <citation type="submission" date="2023-08" db="EMBL/GenBank/DDBJ databases">
        <title>A Necator americanus chromosomal reference genome.</title>
        <authorList>
            <person name="Ilik V."/>
            <person name="Petrzelkova K.J."/>
            <person name="Pardy F."/>
            <person name="Fuh T."/>
            <person name="Niatou-Singa F.S."/>
            <person name="Gouil Q."/>
            <person name="Baker L."/>
            <person name="Ritchie M.E."/>
            <person name="Jex A.R."/>
            <person name="Gazzola D."/>
            <person name="Li H."/>
            <person name="Toshio Fujiwara R."/>
            <person name="Zhan B."/>
            <person name="Aroian R.V."/>
            <person name="Pafco B."/>
            <person name="Schwarz E.M."/>
        </authorList>
    </citation>
    <scope>NUCLEOTIDE SEQUENCE [LARGE SCALE GENOMIC DNA]</scope>
    <source>
        <strain evidence="5 6">Aroian</strain>
        <tissue evidence="5">Whole animal</tissue>
    </source>
</reference>
<feature type="region of interest" description="Disordered" evidence="2">
    <location>
        <begin position="1"/>
        <end position="181"/>
    </location>
</feature>
<dbReference type="InterPro" id="IPR032922">
    <property type="entry name" value="SON"/>
</dbReference>
<feature type="compositionally biased region" description="Polar residues" evidence="2">
    <location>
        <begin position="378"/>
        <end position="387"/>
    </location>
</feature>
<proteinExistence type="predicted"/>
<feature type="compositionally biased region" description="Basic residues" evidence="2">
    <location>
        <begin position="70"/>
        <end position="124"/>
    </location>
</feature>
<feature type="compositionally biased region" description="Low complexity" evidence="2">
    <location>
        <begin position="26"/>
        <end position="36"/>
    </location>
</feature>
<evidence type="ECO:0000256" key="1">
    <source>
        <dbReference type="PROSITE-ProRule" id="PRU00266"/>
    </source>
</evidence>
<dbReference type="SUPFAM" id="SSF54768">
    <property type="entry name" value="dsRNA-binding domain-like"/>
    <property type="match status" value="1"/>
</dbReference>
<keyword evidence="6" id="KW-1185">Reference proteome</keyword>
<feature type="compositionally biased region" description="Basic residues" evidence="2">
    <location>
        <begin position="447"/>
        <end position="481"/>
    </location>
</feature>
<dbReference type="EMBL" id="JAVFWL010000001">
    <property type="protein sequence ID" value="KAK6726653.1"/>
    <property type="molecule type" value="Genomic_DNA"/>
</dbReference>
<evidence type="ECO:0008006" key="7">
    <source>
        <dbReference type="Google" id="ProtNLM"/>
    </source>
</evidence>
<evidence type="ECO:0000313" key="5">
    <source>
        <dbReference type="EMBL" id="KAK6726653.1"/>
    </source>
</evidence>
<dbReference type="Proteomes" id="UP001303046">
    <property type="component" value="Unassembled WGS sequence"/>
</dbReference>
<dbReference type="SMART" id="SM00358">
    <property type="entry name" value="DSRM"/>
    <property type="match status" value="1"/>
</dbReference>
<dbReference type="Pfam" id="PF00035">
    <property type="entry name" value="dsrm"/>
    <property type="match status" value="1"/>
</dbReference>
<dbReference type="Gene3D" id="3.30.160.20">
    <property type="match status" value="1"/>
</dbReference>
<name>A0ABR1BMY7_NECAM</name>
<keyword evidence="1" id="KW-0694">RNA-binding</keyword>
<feature type="compositionally biased region" description="Basic and acidic residues" evidence="2">
    <location>
        <begin position="597"/>
        <end position="609"/>
    </location>
</feature>
<evidence type="ECO:0000313" key="6">
    <source>
        <dbReference type="Proteomes" id="UP001303046"/>
    </source>
</evidence>
<dbReference type="PROSITE" id="PS50174">
    <property type="entry name" value="G_PATCH"/>
    <property type="match status" value="1"/>
</dbReference>
<dbReference type="InterPro" id="IPR014720">
    <property type="entry name" value="dsRBD_dom"/>
</dbReference>
<feature type="compositionally biased region" description="Basic residues" evidence="2">
    <location>
        <begin position="512"/>
        <end position="525"/>
    </location>
</feature>
<dbReference type="PROSITE" id="PS50137">
    <property type="entry name" value="DS_RBD"/>
    <property type="match status" value="1"/>
</dbReference>
<feature type="compositionally biased region" description="Low complexity" evidence="2">
    <location>
        <begin position="155"/>
        <end position="167"/>
    </location>
</feature>
<feature type="compositionally biased region" description="Basic residues" evidence="2">
    <location>
        <begin position="488"/>
        <end position="504"/>
    </location>
</feature>
<evidence type="ECO:0000256" key="2">
    <source>
        <dbReference type="SAM" id="MobiDB-lite"/>
    </source>
</evidence>
<dbReference type="Pfam" id="PF01585">
    <property type="entry name" value="G-patch"/>
    <property type="match status" value="1"/>
</dbReference>
<feature type="compositionally biased region" description="Basic residues" evidence="2">
    <location>
        <begin position="417"/>
        <end position="428"/>
    </location>
</feature>
<feature type="region of interest" description="Disordered" evidence="2">
    <location>
        <begin position="216"/>
        <end position="245"/>
    </location>
</feature>
<dbReference type="PANTHER" id="PTHR46528:SF1">
    <property type="entry name" value="PROTEIN SON"/>
    <property type="match status" value="1"/>
</dbReference>